<dbReference type="STRING" id="571438.SAMN05192586_11722"/>
<dbReference type="InterPro" id="IPR035996">
    <property type="entry name" value="4pyrrol_Methylase_sf"/>
</dbReference>
<dbReference type="NCBIfam" id="TIGR01467">
    <property type="entry name" value="cobI_cbiL"/>
    <property type="match status" value="1"/>
</dbReference>
<sequence>MTGTLYGLGVGPGAPDLLTLRAVNVLRKADVILAAASPRNDYSAALETARPHLRPETRLLRLEFPMTRDKTALRQAWEAAARTTKDVLESGADAAFLTIGDPLVYSTFGYLLRTLRALAPHLPVEIVPGVTSIQAAAARARVVLCENGETLRLLPGINSQEQLAAALKDADTAVILKAYRNLPAIREALRQTGRLESCVLASLVERSGEKLRLGLPEDAATPPYMSLILSRRPAAPED</sequence>
<dbReference type="UniPathway" id="UPA00148"/>
<dbReference type="Gene3D" id="3.40.1010.10">
    <property type="entry name" value="Cobalt-precorrin-4 Transmethylase, Domain 1"/>
    <property type="match status" value="1"/>
</dbReference>
<dbReference type="InterPro" id="IPR012382">
    <property type="entry name" value="CobI/CbiL"/>
</dbReference>
<dbReference type="PANTHER" id="PTHR43467:SF2">
    <property type="entry name" value="COBALT-PRECORRIN-2 C(20)-METHYLTRANSFERASE"/>
    <property type="match status" value="1"/>
</dbReference>
<evidence type="ECO:0000259" key="8">
    <source>
        <dbReference type="Pfam" id="PF00590"/>
    </source>
</evidence>
<dbReference type="InterPro" id="IPR014776">
    <property type="entry name" value="4pyrrole_Mease_sub2"/>
</dbReference>
<evidence type="ECO:0000313" key="10">
    <source>
        <dbReference type="Proteomes" id="UP000199355"/>
    </source>
</evidence>
<dbReference type="SUPFAM" id="SSF53790">
    <property type="entry name" value="Tetrapyrrole methylase"/>
    <property type="match status" value="1"/>
</dbReference>
<evidence type="ECO:0000256" key="5">
    <source>
        <dbReference type="ARBA" id="ARBA00022679"/>
    </source>
</evidence>
<dbReference type="AlphaFoldDB" id="A0A1G7PU86"/>
<evidence type="ECO:0000256" key="2">
    <source>
        <dbReference type="ARBA" id="ARBA00005879"/>
    </source>
</evidence>
<dbReference type="GO" id="GO:0030788">
    <property type="term" value="F:precorrin-2 C20-methyltransferase activity"/>
    <property type="evidence" value="ECO:0007669"/>
    <property type="project" value="InterPro"/>
</dbReference>
<keyword evidence="6" id="KW-0949">S-adenosyl-L-methionine</keyword>
<dbReference type="Proteomes" id="UP000199355">
    <property type="component" value="Unassembled WGS sequence"/>
</dbReference>
<accession>A0A1G7PU86</accession>
<dbReference type="InterPro" id="IPR014777">
    <property type="entry name" value="4pyrrole_Mease_sub1"/>
</dbReference>
<dbReference type="PIRSF" id="PIRSF036427">
    <property type="entry name" value="Precrrn-2_mtase"/>
    <property type="match status" value="1"/>
</dbReference>
<gene>
    <name evidence="9" type="ORF">SAMN05192586_11722</name>
</gene>
<evidence type="ECO:0000256" key="6">
    <source>
        <dbReference type="ARBA" id="ARBA00022691"/>
    </source>
</evidence>
<dbReference type="GO" id="GO:0032259">
    <property type="term" value="P:methylation"/>
    <property type="evidence" value="ECO:0007669"/>
    <property type="project" value="UniProtKB-KW"/>
</dbReference>
<dbReference type="GO" id="GO:0009236">
    <property type="term" value="P:cobalamin biosynthetic process"/>
    <property type="evidence" value="ECO:0007669"/>
    <property type="project" value="UniProtKB-UniRule"/>
</dbReference>
<dbReference type="Gene3D" id="3.30.950.10">
    <property type="entry name" value="Methyltransferase, Cobalt-precorrin-4 Transmethylase, Domain 2"/>
    <property type="match status" value="1"/>
</dbReference>
<dbReference type="CDD" id="cd11645">
    <property type="entry name" value="Precorrin_2_C20_MT"/>
    <property type="match status" value="1"/>
</dbReference>
<keyword evidence="5 9" id="KW-0808">Transferase</keyword>
<proteinExistence type="inferred from homology"/>
<protein>
    <submittedName>
        <fullName evidence="9">Precorrin-2 C20-methyltransferase /cobalt-factor II C20-methyltransferase</fullName>
    </submittedName>
</protein>
<evidence type="ECO:0000256" key="3">
    <source>
        <dbReference type="ARBA" id="ARBA00022573"/>
    </source>
</evidence>
<name>A0A1G7PU86_9BACT</name>
<dbReference type="Pfam" id="PF00590">
    <property type="entry name" value="TP_methylase"/>
    <property type="match status" value="1"/>
</dbReference>
<dbReference type="InterPro" id="IPR006364">
    <property type="entry name" value="CobI/CbiL/CobIJ_dom"/>
</dbReference>
<comment type="pathway">
    <text evidence="1">Cofactor biosynthesis; adenosylcobalamin biosynthesis.</text>
</comment>
<reference evidence="10" key="1">
    <citation type="submission" date="2016-10" db="EMBL/GenBank/DDBJ databases">
        <authorList>
            <person name="Varghese N."/>
            <person name="Submissions S."/>
        </authorList>
    </citation>
    <scope>NUCLEOTIDE SEQUENCE [LARGE SCALE GENOMIC DNA]</scope>
    <source>
        <strain evidence="10">KHC7</strain>
    </source>
</reference>
<evidence type="ECO:0000256" key="4">
    <source>
        <dbReference type="ARBA" id="ARBA00022603"/>
    </source>
</evidence>
<keyword evidence="3" id="KW-0169">Cobalamin biosynthesis</keyword>
<dbReference type="PANTHER" id="PTHR43467">
    <property type="entry name" value="COBALT-PRECORRIN-2 C(20)-METHYLTRANSFERASE"/>
    <property type="match status" value="1"/>
</dbReference>
<dbReference type="RefSeq" id="WP_092154715.1">
    <property type="nucleotide sequence ID" value="NZ_FNBX01000017.1"/>
</dbReference>
<feature type="domain" description="Tetrapyrrole methylase" evidence="8">
    <location>
        <begin position="4"/>
        <end position="200"/>
    </location>
</feature>
<dbReference type="InterPro" id="IPR000878">
    <property type="entry name" value="4pyrrol_Mease"/>
</dbReference>
<dbReference type="EMBL" id="FNBX01000017">
    <property type="protein sequence ID" value="SDF89199.1"/>
    <property type="molecule type" value="Genomic_DNA"/>
</dbReference>
<evidence type="ECO:0000256" key="1">
    <source>
        <dbReference type="ARBA" id="ARBA00004953"/>
    </source>
</evidence>
<evidence type="ECO:0000256" key="7">
    <source>
        <dbReference type="PIRNR" id="PIRNR036427"/>
    </source>
</evidence>
<comment type="similarity">
    <text evidence="2 7">Belongs to the precorrin methyltransferase family.</text>
</comment>
<keyword evidence="10" id="KW-1185">Reference proteome</keyword>
<evidence type="ECO:0000313" key="9">
    <source>
        <dbReference type="EMBL" id="SDF89199.1"/>
    </source>
</evidence>
<organism evidence="9 10">
    <name type="scientific">Desulfovibrio legallii</name>
    <dbReference type="NCBI Taxonomy" id="571438"/>
    <lineage>
        <taxon>Bacteria</taxon>
        <taxon>Pseudomonadati</taxon>
        <taxon>Thermodesulfobacteriota</taxon>
        <taxon>Desulfovibrionia</taxon>
        <taxon>Desulfovibrionales</taxon>
        <taxon>Desulfovibrionaceae</taxon>
        <taxon>Desulfovibrio</taxon>
    </lineage>
</organism>
<dbReference type="OrthoDB" id="9804789at2"/>
<keyword evidence="4 9" id="KW-0489">Methyltransferase</keyword>